<dbReference type="SUPFAM" id="SSF51182">
    <property type="entry name" value="RmlC-like cupins"/>
    <property type="match status" value="1"/>
</dbReference>
<dbReference type="PANTHER" id="PTHR46797">
    <property type="entry name" value="HTH-TYPE TRANSCRIPTIONAL REGULATOR"/>
    <property type="match status" value="1"/>
</dbReference>
<keyword evidence="5" id="KW-1185">Reference proteome</keyword>
<dbReference type="Pfam" id="PF07883">
    <property type="entry name" value="Cupin_2"/>
    <property type="match status" value="1"/>
</dbReference>
<evidence type="ECO:0000259" key="3">
    <source>
        <dbReference type="PROSITE" id="PS50943"/>
    </source>
</evidence>
<dbReference type="InterPro" id="IPR010982">
    <property type="entry name" value="Lambda_DNA-bd_dom_sf"/>
</dbReference>
<evidence type="ECO:0000256" key="1">
    <source>
        <dbReference type="ARBA" id="ARBA00023125"/>
    </source>
</evidence>
<protein>
    <submittedName>
        <fullName evidence="4">Helix-turn-helix domain-containing protein</fullName>
    </submittedName>
</protein>
<dbReference type="AlphaFoldDB" id="A0A4V1EIS7"/>
<dbReference type="InterPro" id="IPR050807">
    <property type="entry name" value="TransReg_Diox_bact_type"/>
</dbReference>
<feature type="domain" description="HTH cro/C1-type" evidence="3">
    <location>
        <begin position="34"/>
        <end position="88"/>
    </location>
</feature>
<dbReference type="SUPFAM" id="SSF47413">
    <property type="entry name" value="lambda repressor-like DNA-binding domains"/>
    <property type="match status" value="1"/>
</dbReference>
<dbReference type="GO" id="GO:0003677">
    <property type="term" value="F:DNA binding"/>
    <property type="evidence" value="ECO:0007669"/>
    <property type="project" value="UniProtKB-KW"/>
</dbReference>
<gene>
    <name evidence="4" type="ORF">FAZ95_23565</name>
</gene>
<dbReference type="CDD" id="cd02209">
    <property type="entry name" value="cupin_XRE_C"/>
    <property type="match status" value="1"/>
</dbReference>
<sequence>MTFPDADSPNAAAKRNERSERDDAQLFDAIGGKIRALRKRLLLTLDETAALAGISKPFLSQVERGRARPSVATLLGIAGALGVSLQYFFDAPRDARFVLRGGEMRYFGFADTGNLFARLTRVVDDGLIEALLVRIPAGRQFAEVATIAGEQFWYVISGNPTLTLKGKSFAFGPGDAAHYTSTDPHRWDNNGEAEAVLMWVGTPSLL</sequence>
<dbReference type="PANTHER" id="PTHR46797:SF1">
    <property type="entry name" value="METHYLPHOSPHONATE SYNTHASE"/>
    <property type="match status" value="1"/>
</dbReference>
<evidence type="ECO:0000256" key="2">
    <source>
        <dbReference type="SAM" id="MobiDB-lite"/>
    </source>
</evidence>
<dbReference type="GO" id="GO:0003700">
    <property type="term" value="F:DNA-binding transcription factor activity"/>
    <property type="evidence" value="ECO:0007669"/>
    <property type="project" value="TreeGrafter"/>
</dbReference>
<dbReference type="SMART" id="SM00530">
    <property type="entry name" value="HTH_XRE"/>
    <property type="match status" value="1"/>
</dbReference>
<dbReference type="CDD" id="cd00093">
    <property type="entry name" value="HTH_XRE"/>
    <property type="match status" value="1"/>
</dbReference>
<proteinExistence type="predicted"/>
<accession>A0A4V1EIS7</accession>
<evidence type="ECO:0000313" key="4">
    <source>
        <dbReference type="EMBL" id="QCP54810.1"/>
    </source>
</evidence>
<dbReference type="GO" id="GO:0005829">
    <property type="term" value="C:cytosol"/>
    <property type="evidence" value="ECO:0007669"/>
    <property type="project" value="TreeGrafter"/>
</dbReference>
<dbReference type="OrthoDB" id="9805356at2"/>
<dbReference type="InterPro" id="IPR001387">
    <property type="entry name" value="Cro/C1-type_HTH"/>
</dbReference>
<dbReference type="InterPro" id="IPR011051">
    <property type="entry name" value="RmlC_Cupin_sf"/>
</dbReference>
<evidence type="ECO:0000313" key="5">
    <source>
        <dbReference type="Proteomes" id="UP000298656"/>
    </source>
</evidence>
<dbReference type="Gene3D" id="2.60.120.10">
    <property type="entry name" value="Jelly Rolls"/>
    <property type="match status" value="1"/>
</dbReference>
<feature type="region of interest" description="Disordered" evidence="2">
    <location>
        <begin position="1"/>
        <end position="20"/>
    </location>
</feature>
<name>A0A4V1EIS7_9BURK</name>
<keyword evidence="1" id="KW-0238">DNA-binding</keyword>
<dbReference type="InterPro" id="IPR014710">
    <property type="entry name" value="RmlC-like_jellyroll"/>
</dbReference>
<dbReference type="Gene3D" id="1.10.260.40">
    <property type="entry name" value="lambda repressor-like DNA-binding domains"/>
    <property type="match status" value="1"/>
</dbReference>
<organism evidence="4 5">
    <name type="scientific">Trinickia violacea</name>
    <dbReference type="NCBI Taxonomy" id="2571746"/>
    <lineage>
        <taxon>Bacteria</taxon>
        <taxon>Pseudomonadati</taxon>
        <taxon>Pseudomonadota</taxon>
        <taxon>Betaproteobacteria</taxon>
        <taxon>Burkholderiales</taxon>
        <taxon>Burkholderiaceae</taxon>
        <taxon>Trinickia</taxon>
    </lineage>
</organism>
<dbReference type="KEGG" id="tvl:FAZ95_23565"/>
<dbReference type="PROSITE" id="PS50943">
    <property type="entry name" value="HTH_CROC1"/>
    <property type="match status" value="1"/>
</dbReference>
<dbReference type="Proteomes" id="UP000298656">
    <property type="component" value="Chromosome 2"/>
</dbReference>
<reference evidence="4 5" key="1">
    <citation type="submission" date="2019-05" db="EMBL/GenBank/DDBJ databases">
        <title>Burkholderia sp. DHOD12, isolated from subtropical forest soil.</title>
        <authorList>
            <person name="Gao Z.-H."/>
            <person name="Qiu L.-H."/>
        </authorList>
    </citation>
    <scope>NUCLEOTIDE SEQUENCE [LARGE SCALE GENOMIC DNA]</scope>
    <source>
        <strain evidence="4 5">DHOD12</strain>
    </source>
</reference>
<dbReference type="Pfam" id="PF01381">
    <property type="entry name" value="HTH_3"/>
    <property type="match status" value="1"/>
</dbReference>
<dbReference type="InterPro" id="IPR013096">
    <property type="entry name" value="Cupin_2"/>
</dbReference>
<dbReference type="EMBL" id="CP040078">
    <property type="protein sequence ID" value="QCP54810.1"/>
    <property type="molecule type" value="Genomic_DNA"/>
</dbReference>